<name>F4XWM4_9CYAN</name>
<dbReference type="eggNOG" id="COG0456">
    <property type="taxonomic scope" value="Bacteria"/>
</dbReference>
<dbReference type="EMBL" id="GL890944">
    <property type="protein sequence ID" value="EGJ30984.1"/>
    <property type="molecule type" value="Genomic_DNA"/>
</dbReference>
<dbReference type="HOGENOM" id="CLU_401623_0_0_3"/>
<keyword evidence="3" id="KW-1185">Reference proteome</keyword>
<evidence type="ECO:0000259" key="1">
    <source>
        <dbReference type="Pfam" id="PF13673"/>
    </source>
</evidence>
<feature type="domain" description="N-acetyltransferase" evidence="1">
    <location>
        <begin position="52"/>
        <end position="139"/>
    </location>
</feature>
<dbReference type="Proteomes" id="UP000003959">
    <property type="component" value="Unassembled WGS sequence"/>
</dbReference>
<dbReference type="CDD" id="cd04301">
    <property type="entry name" value="NAT_SF"/>
    <property type="match status" value="1"/>
</dbReference>
<evidence type="ECO:0000313" key="3">
    <source>
        <dbReference type="Proteomes" id="UP000003959"/>
    </source>
</evidence>
<dbReference type="GO" id="GO:0016747">
    <property type="term" value="F:acyltransferase activity, transferring groups other than amino-acyl groups"/>
    <property type="evidence" value="ECO:0007669"/>
    <property type="project" value="InterPro"/>
</dbReference>
<protein>
    <submittedName>
        <fullName evidence="2">GNAT family acetyltransferase</fullName>
    </submittedName>
</protein>
<organism evidence="2 3">
    <name type="scientific">Moorena producens 3L</name>
    <dbReference type="NCBI Taxonomy" id="489825"/>
    <lineage>
        <taxon>Bacteria</taxon>
        <taxon>Bacillati</taxon>
        <taxon>Cyanobacteriota</taxon>
        <taxon>Cyanophyceae</taxon>
        <taxon>Coleofasciculales</taxon>
        <taxon>Coleofasciculaceae</taxon>
        <taxon>Moorena</taxon>
    </lineage>
</organism>
<dbReference type="SUPFAM" id="SSF55729">
    <property type="entry name" value="Acyl-CoA N-acyltransferases (Nat)"/>
    <property type="match status" value="1"/>
</dbReference>
<dbReference type="Gene3D" id="3.40.630.30">
    <property type="match status" value="1"/>
</dbReference>
<accession>F4XWM4</accession>
<keyword evidence="2" id="KW-0808">Transferase</keyword>
<evidence type="ECO:0000313" key="2">
    <source>
        <dbReference type="EMBL" id="EGJ30984.1"/>
    </source>
</evidence>
<dbReference type="InterPro" id="IPR000182">
    <property type="entry name" value="GNAT_dom"/>
</dbReference>
<gene>
    <name evidence="2" type="ORF">LYNGBM3L_44240</name>
</gene>
<proteinExistence type="predicted"/>
<dbReference type="Pfam" id="PF13673">
    <property type="entry name" value="Acetyltransf_10"/>
    <property type="match status" value="1"/>
</dbReference>
<reference evidence="3" key="1">
    <citation type="journal article" date="2011" name="Proc. Natl. Acad. Sci. U.S.A.">
        <title>Genomic insights into the physiology and ecology of the marine filamentous cyanobacterium Lyngbya majuscula.</title>
        <authorList>
            <person name="Jones A.C."/>
            <person name="Monroe E.A."/>
            <person name="Podell S."/>
            <person name="Hess W.R."/>
            <person name="Klages S."/>
            <person name="Esquenazi E."/>
            <person name="Niessen S."/>
            <person name="Hoover H."/>
            <person name="Rothmann M."/>
            <person name="Lasken R.S."/>
            <person name="Yates J.R.III."/>
            <person name="Reinhardt R."/>
            <person name="Kube M."/>
            <person name="Burkart M.D."/>
            <person name="Allen E.E."/>
            <person name="Dorrestein P.C."/>
            <person name="Gerwick W.H."/>
            <person name="Gerwick L."/>
        </authorList>
    </citation>
    <scope>NUCLEOTIDE SEQUENCE [LARGE SCALE GENOMIC DNA]</scope>
    <source>
        <strain evidence="3">3L</strain>
    </source>
</reference>
<dbReference type="InterPro" id="IPR016181">
    <property type="entry name" value="Acyl_CoA_acyltransferase"/>
</dbReference>
<sequence>MVIGKVTQEIQLQIETIDEKSLHLRTVKALGRAHATTLGHFPEGAFDQHALSRQILVALTPEKKCTGYLLYRKVRRHNIIVLVHLCIEPSWRGNGIARKLVNYLSQNTQDFYGIKLKCRRDYGLERMWSHLDFVPLAEKPGRSKDGKLLTVWWRDHDHPTLFSTVATQKLESKLCAVIDTSVFFDLQGDEARSKAESDSLLADWLQPDLELCITNEIFKVINTIDDTKQRNSKRQLADTFTQLPYNQKDFETACRALTKVLLSTQVTINESQQRQLAIAIASDAPFFLTRNSQILAIADAINEEFNLSILSPTSLIVKLDYLHEYINYQPVRLAGTGITRQVVHKLDQVPFLSQRFLIAAKGEKLSDFQGRLGYIIANTDKFNCYIILQSKNTPKNNTPLALIAYHTDKTHELKVPIFRVRSGHLEETIARYLIFWFISLSVSKNLPFTRITEPYLNQTILSAIQDDAFFKVKDGYLNANLAVAVTATELSDYLTNLANLSPDYNFCLKIAETLKTDNLTKAVKTTIDVERILWPAKIIDADLPTIIIPIQAEWAKELFDEDLANQLLLRSETDLALKRELVYYRSHRGNGGLKPGVVGRIIWYVSYNKNYCGTGQVRACSRLDEVVVNKPKNLHQQFRRLGVYELEDLMKLTKNDPNKKLMALRFSNTELFKNPINLAEIKEILGKRVTVQSPLRIEQEQFTMIYREGTPNK</sequence>
<dbReference type="AlphaFoldDB" id="F4XWM4"/>